<evidence type="ECO:0000256" key="1">
    <source>
        <dbReference type="SAM" id="SignalP"/>
    </source>
</evidence>
<feature type="chain" id="PRO_5004512295" description="Poly-beta-1,6 N-acetyl-D-glucosamine export porin PgaA" evidence="1">
    <location>
        <begin position="22"/>
        <end position="378"/>
    </location>
</feature>
<reference evidence="2 3" key="1">
    <citation type="submission" date="2013-06" db="EMBL/GenBank/DDBJ databases">
        <title>The Genome Sequence of Acinetobacter rudis CIP 110305.</title>
        <authorList>
            <consortium name="The Broad Institute Genome Sequencing Platform"/>
            <consortium name="The Broad Institute Genome Sequencing Center for Infectious Disease"/>
            <person name="Cerqueira G."/>
            <person name="Feldgarden M."/>
            <person name="Courvalin P."/>
            <person name="Perichon B."/>
            <person name="Grillot-Courvalin C."/>
            <person name="Clermont D."/>
            <person name="Rocha E."/>
            <person name="Yoon E.-J."/>
            <person name="Nemec A."/>
            <person name="Young S.K."/>
            <person name="Zeng Q."/>
            <person name="Gargeya S."/>
            <person name="Fitzgerald M."/>
            <person name="Abouelleil A."/>
            <person name="Alvarado L."/>
            <person name="Berlin A.M."/>
            <person name="Chapman S.B."/>
            <person name="Dewar J."/>
            <person name="Goldberg J."/>
            <person name="Griggs A."/>
            <person name="Gujja S."/>
            <person name="Hansen M."/>
            <person name="Howarth C."/>
            <person name="Imamovic A."/>
            <person name="Larimer J."/>
            <person name="McCowan C."/>
            <person name="Murphy C."/>
            <person name="Pearson M."/>
            <person name="Priest M."/>
            <person name="Roberts A."/>
            <person name="Saif S."/>
            <person name="Shea T."/>
            <person name="Sykes S."/>
            <person name="Wortman J."/>
            <person name="Nusbaum C."/>
            <person name="Birren B."/>
        </authorList>
    </citation>
    <scope>NUCLEOTIDE SEQUENCE [LARGE SCALE GENOMIC DNA]</scope>
    <source>
        <strain evidence="2 3">CIP 110305</strain>
    </source>
</reference>
<proteinExistence type="predicted"/>
<dbReference type="STRING" id="632955.GCA_000829675_00583"/>
<evidence type="ECO:0008006" key="4">
    <source>
        <dbReference type="Google" id="ProtNLM"/>
    </source>
</evidence>
<evidence type="ECO:0000313" key="3">
    <source>
        <dbReference type="Proteomes" id="UP000014568"/>
    </source>
</evidence>
<dbReference type="EMBL" id="ATGI01000001">
    <property type="protein sequence ID" value="EPF81682.1"/>
    <property type="molecule type" value="Genomic_DNA"/>
</dbReference>
<dbReference type="HOGENOM" id="CLU_779928_0_0_6"/>
<feature type="signal peptide" evidence="1">
    <location>
        <begin position="1"/>
        <end position="21"/>
    </location>
</feature>
<evidence type="ECO:0000313" key="2">
    <source>
        <dbReference type="EMBL" id="EPF81682.1"/>
    </source>
</evidence>
<organism evidence="2 3">
    <name type="scientific">Acinetobacter rudis CIP 110305</name>
    <dbReference type="NCBI Taxonomy" id="421052"/>
    <lineage>
        <taxon>Bacteria</taxon>
        <taxon>Pseudomonadati</taxon>
        <taxon>Pseudomonadota</taxon>
        <taxon>Gammaproteobacteria</taxon>
        <taxon>Moraxellales</taxon>
        <taxon>Moraxellaceae</taxon>
        <taxon>Acinetobacter</taxon>
    </lineage>
</organism>
<dbReference type="OrthoDB" id="6711771at2"/>
<name>S3NQ07_9GAMM</name>
<gene>
    <name evidence="2" type="ORF">F945_00012</name>
</gene>
<protein>
    <recommendedName>
        <fullName evidence="4">Poly-beta-1,6 N-acetyl-D-glucosamine export porin PgaA</fullName>
    </recommendedName>
</protein>
<accession>S3NQ07</accession>
<dbReference type="eggNOG" id="ENOG5031R9T">
    <property type="taxonomic scope" value="Bacteria"/>
</dbReference>
<dbReference type="AlphaFoldDB" id="S3NQ07"/>
<dbReference type="Proteomes" id="UP000014568">
    <property type="component" value="Unassembled WGS sequence"/>
</dbReference>
<dbReference type="PATRIC" id="fig|421052.3.peg.12"/>
<keyword evidence="3" id="KW-1185">Reference proteome</keyword>
<dbReference type="RefSeq" id="WP_016654468.1">
    <property type="nucleotide sequence ID" value="NZ_KE340348.1"/>
</dbReference>
<comment type="caution">
    <text evidence="2">The sequence shown here is derived from an EMBL/GenBank/DDBJ whole genome shotgun (WGS) entry which is preliminary data.</text>
</comment>
<sequence>MRSSLSLFMLLCIAIPYSSHASHGKPLVKNNVTTVTSSSQSLPINTKALDEQFESQVFSYNDALHYLYEEKMQLSQLKAYQQDLQQGQVIFSVLANQLDVDNYDHMRFINNYATLLSNYAELLDRQYCYQQSLGYWQQSDEVYQAGKIYQNKYPTLAYNQSLNFARQSVFYRKNKDQTQRLELLKQAEQISRALVKNHPLDTSFQQHHLNVLLDQLDIYQQQADSYNQQKFLFDQLNPSYFKVLKRQNMVSDFGNTMIFIQKYYRYLYIHDPNQAMQWLNQQHDFIENYRSRQRELSQREKEFLAGYYAANRQFDLAMSYLEQLDPEEDDATSVRDFKSMDPLYANIRYTPAFQLWLNNYEKHYLVQQKQKQCRIPTL</sequence>
<keyword evidence="1" id="KW-0732">Signal</keyword>